<dbReference type="EMBL" id="BAABKO010000006">
    <property type="protein sequence ID" value="GAA4783575.1"/>
    <property type="molecule type" value="Genomic_DNA"/>
</dbReference>
<keyword evidence="2 4" id="KW-0560">Oxidoreductase</keyword>
<dbReference type="InterPro" id="IPR006139">
    <property type="entry name" value="D-isomer_2_OHA_DH_cat_dom"/>
</dbReference>
<feature type="domain" description="D-isomer specific 2-hydroxyacid dehydrogenase NAD-binding" evidence="6">
    <location>
        <begin position="120"/>
        <end position="296"/>
    </location>
</feature>
<dbReference type="InterPro" id="IPR036291">
    <property type="entry name" value="NAD(P)-bd_dom_sf"/>
</dbReference>
<protein>
    <submittedName>
        <fullName evidence="7">Hydroxyacid dehydrogenase</fullName>
    </submittedName>
</protein>
<dbReference type="Pfam" id="PF02826">
    <property type="entry name" value="2-Hacid_dh_C"/>
    <property type="match status" value="1"/>
</dbReference>
<reference evidence="8" key="1">
    <citation type="journal article" date="2019" name="Int. J. Syst. Evol. Microbiol.">
        <title>The Global Catalogue of Microorganisms (GCM) 10K type strain sequencing project: providing services to taxonomists for standard genome sequencing and annotation.</title>
        <authorList>
            <consortium name="The Broad Institute Genomics Platform"/>
            <consortium name="The Broad Institute Genome Sequencing Center for Infectious Disease"/>
            <person name="Wu L."/>
            <person name="Ma J."/>
        </authorList>
    </citation>
    <scope>NUCLEOTIDE SEQUENCE [LARGE SCALE GENOMIC DNA]</scope>
    <source>
        <strain evidence="8">JCM 18537</strain>
    </source>
</reference>
<dbReference type="PANTHER" id="PTHR10996">
    <property type="entry name" value="2-HYDROXYACID DEHYDROGENASE-RELATED"/>
    <property type="match status" value="1"/>
</dbReference>
<name>A0ABP9AMI4_9MICO</name>
<dbReference type="Pfam" id="PF00389">
    <property type="entry name" value="2-Hacid_dh"/>
    <property type="match status" value="1"/>
</dbReference>
<evidence type="ECO:0000256" key="4">
    <source>
        <dbReference type="RuleBase" id="RU003719"/>
    </source>
</evidence>
<evidence type="ECO:0000259" key="5">
    <source>
        <dbReference type="Pfam" id="PF00389"/>
    </source>
</evidence>
<dbReference type="InterPro" id="IPR050223">
    <property type="entry name" value="D-isomer_2-hydroxyacid_DH"/>
</dbReference>
<dbReference type="PROSITE" id="PS00670">
    <property type="entry name" value="D_2_HYDROXYACID_DH_2"/>
    <property type="match status" value="1"/>
</dbReference>
<organism evidence="7 8">
    <name type="scientific">Microbacterium gilvum</name>
    <dbReference type="NCBI Taxonomy" id="1336204"/>
    <lineage>
        <taxon>Bacteria</taxon>
        <taxon>Bacillati</taxon>
        <taxon>Actinomycetota</taxon>
        <taxon>Actinomycetes</taxon>
        <taxon>Micrococcales</taxon>
        <taxon>Microbacteriaceae</taxon>
        <taxon>Microbacterium</taxon>
    </lineage>
</organism>
<evidence type="ECO:0000259" key="6">
    <source>
        <dbReference type="Pfam" id="PF02826"/>
    </source>
</evidence>
<evidence type="ECO:0000256" key="1">
    <source>
        <dbReference type="ARBA" id="ARBA00005854"/>
    </source>
</evidence>
<accession>A0ABP9AMI4</accession>
<dbReference type="InterPro" id="IPR006140">
    <property type="entry name" value="D-isomer_DH_NAD-bd"/>
</dbReference>
<dbReference type="CDD" id="cd12167">
    <property type="entry name" value="2-Hacid_dh_8"/>
    <property type="match status" value="1"/>
</dbReference>
<feature type="domain" description="D-isomer specific 2-hydroxyacid dehydrogenase catalytic" evidence="5">
    <location>
        <begin position="42"/>
        <end position="327"/>
    </location>
</feature>
<proteinExistence type="inferred from homology"/>
<keyword evidence="3" id="KW-0520">NAD</keyword>
<dbReference type="SUPFAM" id="SSF51735">
    <property type="entry name" value="NAD(P)-binding Rossmann-fold domains"/>
    <property type="match status" value="1"/>
</dbReference>
<evidence type="ECO:0000313" key="7">
    <source>
        <dbReference type="EMBL" id="GAA4783575.1"/>
    </source>
</evidence>
<gene>
    <name evidence="7" type="ORF">GCM10023351_31230</name>
</gene>
<dbReference type="InterPro" id="IPR029753">
    <property type="entry name" value="D-isomer_DH_CS"/>
</dbReference>
<dbReference type="Gene3D" id="3.40.50.720">
    <property type="entry name" value="NAD(P)-binding Rossmann-like Domain"/>
    <property type="match status" value="2"/>
</dbReference>
<dbReference type="Proteomes" id="UP001501645">
    <property type="component" value="Unassembled WGS sequence"/>
</dbReference>
<evidence type="ECO:0000256" key="2">
    <source>
        <dbReference type="ARBA" id="ARBA00023002"/>
    </source>
</evidence>
<keyword evidence="8" id="KW-1185">Reference proteome</keyword>
<dbReference type="RefSeq" id="WP_345441267.1">
    <property type="nucleotide sequence ID" value="NZ_BAABKO010000006.1"/>
</dbReference>
<comment type="similarity">
    <text evidence="1 4">Belongs to the D-isomer specific 2-hydroxyacid dehydrogenase family.</text>
</comment>
<dbReference type="PANTHER" id="PTHR10996:SF178">
    <property type="entry name" value="2-HYDROXYACID DEHYDROGENASE YGL185C-RELATED"/>
    <property type="match status" value="1"/>
</dbReference>
<evidence type="ECO:0000256" key="3">
    <source>
        <dbReference type="ARBA" id="ARBA00023027"/>
    </source>
</evidence>
<comment type="caution">
    <text evidence="7">The sequence shown here is derived from an EMBL/GenBank/DDBJ whole genome shotgun (WGS) entry which is preliminary data.</text>
</comment>
<sequence>MTSTDRRPRILSAVGSGAFAPASEAHLAQELARYGELLATVDGFSSPQARRALADADVLVTGWRTPRVDAAVLDAAPALRWVLHVAGSVKEQLDPEVWRRGIRVSSAVDANAVPVAEFTLAAILMANKRIVQIARDYRAQRALVDQATLGVVGNYRRRVGIVGASRIGRRVVELLRPFDLEVALFDPTLSDDAVRALGVLPMPLDALFACSDVVSVHAPSLPSTHGLVSAALIDAMPSGATLVNTSRGEIVDQEALTRRVGRGDLYAVLDVTVPWALPADHPLYDHPNVLLTPHIAGSVGTEVDRMIDAQIDELRRIASGGSLAHPVLLDTLGTAA</sequence>
<evidence type="ECO:0000313" key="8">
    <source>
        <dbReference type="Proteomes" id="UP001501645"/>
    </source>
</evidence>
<dbReference type="SUPFAM" id="SSF52283">
    <property type="entry name" value="Formate/glycerate dehydrogenase catalytic domain-like"/>
    <property type="match status" value="1"/>
</dbReference>